<protein>
    <submittedName>
        <fullName evidence="2">Uncharacterized protein</fullName>
    </submittedName>
</protein>
<gene>
    <name evidence="2" type="ORF">S01H4_44469</name>
</gene>
<sequence>IISGNTYQPDSGDSGNVDTHDLENDGTITANGNSFTIEGSWDSVGTFTGGTSTVTFDGTGGSETLVGTMTGASAFNKLVFNASAGGWTIQDAIKVAKANGTDTLLIQQGTVTLGDGTGDNLEVNGKMVVGSASSTATFQTMDSLPEGDSIIIDVNNYPSPADCANCVINVGTTTNGDPQGTFTLNENAILRLNSYSSVQSGLEVLASGKLNLQGQLVDSSTTTASTAVTRICDTTGGWSDDDYNGEHVRISDTYANTTSSGEVHEILDTIASDASCSNNPSLI</sequence>
<comment type="caution">
    <text evidence="2">The sequence shown here is derived from an EMBL/GenBank/DDBJ whole genome shotgun (WGS) entry which is preliminary data.</text>
</comment>
<feature type="compositionally biased region" description="Polar residues" evidence="1">
    <location>
        <begin position="1"/>
        <end position="17"/>
    </location>
</feature>
<feature type="region of interest" description="Disordered" evidence="1">
    <location>
        <begin position="1"/>
        <end position="26"/>
    </location>
</feature>
<feature type="non-terminal residue" evidence="2">
    <location>
        <position position="283"/>
    </location>
</feature>
<dbReference type="AlphaFoldDB" id="X1B988"/>
<evidence type="ECO:0000256" key="1">
    <source>
        <dbReference type="SAM" id="MobiDB-lite"/>
    </source>
</evidence>
<evidence type="ECO:0000313" key="2">
    <source>
        <dbReference type="EMBL" id="GAG91660.1"/>
    </source>
</evidence>
<reference evidence="2" key="1">
    <citation type="journal article" date="2014" name="Front. Microbiol.">
        <title>High frequency of phylogenetically diverse reductive dehalogenase-homologous genes in deep subseafloor sedimentary metagenomes.</title>
        <authorList>
            <person name="Kawai M."/>
            <person name="Futagami T."/>
            <person name="Toyoda A."/>
            <person name="Takaki Y."/>
            <person name="Nishi S."/>
            <person name="Hori S."/>
            <person name="Arai W."/>
            <person name="Tsubouchi T."/>
            <person name="Morono Y."/>
            <person name="Uchiyama I."/>
            <person name="Ito T."/>
            <person name="Fujiyama A."/>
            <person name="Inagaki F."/>
            <person name="Takami H."/>
        </authorList>
    </citation>
    <scope>NUCLEOTIDE SEQUENCE</scope>
    <source>
        <strain evidence="2">Expedition CK06-06</strain>
    </source>
</reference>
<dbReference type="EMBL" id="BART01024663">
    <property type="protein sequence ID" value="GAG91660.1"/>
    <property type="molecule type" value="Genomic_DNA"/>
</dbReference>
<organism evidence="2">
    <name type="scientific">marine sediment metagenome</name>
    <dbReference type="NCBI Taxonomy" id="412755"/>
    <lineage>
        <taxon>unclassified sequences</taxon>
        <taxon>metagenomes</taxon>
        <taxon>ecological metagenomes</taxon>
    </lineage>
</organism>
<accession>X1B988</accession>
<proteinExistence type="predicted"/>
<feature type="non-terminal residue" evidence="2">
    <location>
        <position position="1"/>
    </location>
</feature>
<name>X1B988_9ZZZZ</name>